<dbReference type="EMBL" id="JBJUVG010000001">
    <property type="protein sequence ID" value="MFM9412868.1"/>
    <property type="molecule type" value="Genomic_DNA"/>
</dbReference>
<evidence type="ECO:0000313" key="5">
    <source>
        <dbReference type="Proteomes" id="UP001631949"/>
    </source>
</evidence>
<dbReference type="Gene3D" id="1.10.10.10">
    <property type="entry name" value="Winged helix-like DNA-binding domain superfamily/Winged helix DNA-binding domain"/>
    <property type="match status" value="1"/>
</dbReference>
<gene>
    <name evidence="4" type="ORF">ACKQTC_00555</name>
</gene>
<evidence type="ECO:0000313" key="4">
    <source>
        <dbReference type="EMBL" id="MFM9412868.1"/>
    </source>
</evidence>
<evidence type="ECO:0000256" key="1">
    <source>
        <dbReference type="ARBA" id="ARBA00023015"/>
    </source>
</evidence>
<dbReference type="RefSeq" id="WP_408976648.1">
    <property type="nucleotide sequence ID" value="NZ_JBJUVG010000001.1"/>
</dbReference>
<proteinExistence type="predicted"/>
<feature type="domain" description="HTH deoR-type" evidence="3">
    <location>
        <begin position="1"/>
        <end position="40"/>
    </location>
</feature>
<name>A0ABW9GVV0_9FIRM</name>
<reference evidence="4 5" key="1">
    <citation type="journal article" date="2016" name="Int. J. Syst. Evol. Microbiol.">
        <title>Peptococcus simiae sp. nov., isolated from rhesus macaque faeces and emended description of the genus Peptococcus.</title>
        <authorList>
            <person name="Shkoporov A.N."/>
            <person name="Efimov B.A."/>
            <person name="Kondova I."/>
            <person name="Ouwerling B."/>
            <person name="Chaplin A.V."/>
            <person name="Shcherbakova V.A."/>
            <person name="Langermans J.A.M."/>
        </authorList>
    </citation>
    <scope>NUCLEOTIDE SEQUENCE [LARGE SCALE GENOMIC DNA]</scope>
    <source>
        <strain evidence="4 5">M108</strain>
    </source>
</reference>
<organism evidence="4 5">
    <name type="scientific">Peptococcus simiae</name>
    <dbReference type="NCBI Taxonomy" id="1643805"/>
    <lineage>
        <taxon>Bacteria</taxon>
        <taxon>Bacillati</taxon>
        <taxon>Bacillota</taxon>
        <taxon>Clostridia</taxon>
        <taxon>Eubacteriales</taxon>
        <taxon>Peptococcaceae</taxon>
        <taxon>Peptococcus</taxon>
    </lineage>
</organism>
<evidence type="ECO:0000259" key="3">
    <source>
        <dbReference type="Pfam" id="PF08220"/>
    </source>
</evidence>
<dbReference type="Pfam" id="PF08220">
    <property type="entry name" value="HTH_DeoR"/>
    <property type="match status" value="1"/>
</dbReference>
<keyword evidence="5" id="KW-1185">Reference proteome</keyword>
<dbReference type="InterPro" id="IPR036388">
    <property type="entry name" value="WH-like_DNA-bd_sf"/>
</dbReference>
<sequence>MLAYLYGHGRITVKIAAETIDMSDATARKLLRRLVDKQVLSWHGNSGRDPKQYYTIKHH</sequence>
<comment type="caution">
    <text evidence="4">The sequence shown here is derived from an EMBL/GenBank/DDBJ whole genome shotgun (WGS) entry which is preliminary data.</text>
</comment>
<dbReference type="InterPro" id="IPR036390">
    <property type="entry name" value="WH_DNA-bd_sf"/>
</dbReference>
<protein>
    <submittedName>
        <fullName evidence="4">DeoR family transcriptional regulator</fullName>
    </submittedName>
</protein>
<dbReference type="Proteomes" id="UP001631949">
    <property type="component" value="Unassembled WGS sequence"/>
</dbReference>
<keyword evidence="2" id="KW-0804">Transcription</keyword>
<dbReference type="SUPFAM" id="SSF46785">
    <property type="entry name" value="Winged helix' DNA-binding domain"/>
    <property type="match status" value="1"/>
</dbReference>
<dbReference type="InterPro" id="IPR001034">
    <property type="entry name" value="DeoR_HTH"/>
</dbReference>
<keyword evidence="1" id="KW-0805">Transcription regulation</keyword>
<accession>A0ABW9GVV0</accession>
<evidence type="ECO:0000256" key="2">
    <source>
        <dbReference type="ARBA" id="ARBA00023163"/>
    </source>
</evidence>